<reference evidence="3" key="1">
    <citation type="journal article" date="2019" name="Int. J. Syst. Evol. Microbiol.">
        <title>The Global Catalogue of Microorganisms (GCM) 10K type strain sequencing project: providing services to taxonomists for standard genome sequencing and annotation.</title>
        <authorList>
            <consortium name="The Broad Institute Genomics Platform"/>
            <consortium name="The Broad Institute Genome Sequencing Center for Infectious Disease"/>
            <person name="Wu L."/>
            <person name="Ma J."/>
        </authorList>
    </citation>
    <scope>NUCLEOTIDE SEQUENCE [LARGE SCALE GENOMIC DNA]</scope>
    <source>
        <strain evidence="3">CGMCC 4.7152</strain>
    </source>
</reference>
<sequence length="367" mass="36992">MTDIAVSRQALAAAARALAHAGRWHDAAALLAAAPPEDPLLALTAAQVSVESDWFAGTSTTADRLITATRLAAGLDDAGRWDLAFVELRHGYRTLLMADGSARTSPEAVQGLAADLRATAPDAVRQGWAAMYQGLIADNLLDQPDVAPDHYHAALRAGAGPDRGDGLLAREALRHLGGHDHDAGRDEVALDRWRRATELGAAAGNVPGTLSQQLLLAVLARAVGNEAGAVALATEIARWATAIGAAALARQATAFIDGIDPTAPPPAPATTTPVAKAPEAAAPAATTPEAAALETAAPAATTPEAAALETAAAAATTPRAATPPVAAALEAAGPTAVESTTSTSTAVADVPLLVSFMTAPLATTPRQ</sequence>
<gene>
    <name evidence="2" type="ORF">ACFPIJ_07745</name>
</gene>
<proteinExistence type="predicted"/>
<evidence type="ECO:0000313" key="2">
    <source>
        <dbReference type="EMBL" id="MFC4997716.1"/>
    </source>
</evidence>
<evidence type="ECO:0000313" key="3">
    <source>
        <dbReference type="Proteomes" id="UP001595912"/>
    </source>
</evidence>
<evidence type="ECO:0000256" key="1">
    <source>
        <dbReference type="SAM" id="MobiDB-lite"/>
    </source>
</evidence>
<accession>A0ABV9VMV1</accession>
<organism evidence="2 3">
    <name type="scientific">Dactylosporangium cerinum</name>
    <dbReference type="NCBI Taxonomy" id="1434730"/>
    <lineage>
        <taxon>Bacteria</taxon>
        <taxon>Bacillati</taxon>
        <taxon>Actinomycetota</taxon>
        <taxon>Actinomycetes</taxon>
        <taxon>Micromonosporales</taxon>
        <taxon>Micromonosporaceae</taxon>
        <taxon>Dactylosporangium</taxon>
    </lineage>
</organism>
<dbReference type="RefSeq" id="WP_380113946.1">
    <property type="nucleotide sequence ID" value="NZ_JBHSIU010000010.1"/>
</dbReference>
<feature type="compositionally biased region" description="Low complexity" evidence="1">
    <location>
        <begin position="269"/>
        <end position="319"/>
    </location>
</feature>
<name>A0ABV9VMV1_9ACTN</name>
<comment type="caution">
    <text evidence="2">The sequence shown here is derived from an EMBL/GenBank/DDBJ whole genome shotgun (WGS) entry which is preliminary data.</text>
</comment>
<dbReference type="Proteomes" id="UP001595912">
    <property type="component" value="Unassembled WGS sequence"/>
</dbReference>
<protein>
    <submittedName>
        <fullName evidence="2">Uncharacterized protein</fullName>
    </submittedName>
</protein>
<feature type="region of interest" description="Disordered" evidence="1">
    <location>
        <begin position="259"/>
        <end position="319"/>
    </location>
</feature>
<keyword evidence="3" id="KW-1185">Reference proteome</keyword>
<dbReference type="EMBL" id="JBHSIU010000010">
    <property type="protein sequence ID" value="MFC4997716.1"/>
    <property type="molecule type" value="Genomic_DNA"/>
</dbReference>